<gene>
    <name evidence="1" type="ORF">QQF64_033291</name>
</gene>
<reference evidence="1 2" key="1">
    <citation type="submission" date="2023-09" db="EMBL/GenBank/DDBJ databases">
        <authorList>
            <person name="Wang M."/>
        </authorList>
    </citation>
    <scope>NUCLEOTIDE SEQUENCE [LARGE SCALE GENOMIC DNA]</scope>
    <source>
        <strain evidence="1">GT-2023</strain>
        <tissue evidence="1">Liver</tissue>
    </source>
</reference>
<dbReference type="EMBL" id="JAYMGO010000009">
    <property type="protein sequence ID" value="KAL1267928.1"/>
    <property type="molecule type" value="Genomic_DNA"/>
</dbReference>
<evidence type="ECO:0000313" key="2">
    <source>
        <dbReference type="Proteomes" id="UP001558613"/>
    </source>
</evidence>
<accession>A0ABR3MTG9</accession>
<protein>
    <submittedName>
        <fullName evidence="1">Uncharacterized protein</fullName>
    </submittedName>
</protein>
<keyword evidence="2" id="KW-1185">Reference proteome</keyword>
<evidence type="ECO:0000313" key="1">
    <source>
        <dbReference type="EMBL" id="KAL1267928.1"/>
    </source>
</evidence>
<sequence length="70" mass="7760">MGSSAERRCWTAEARVEGAAAVSQSAWSRRRWNCPVLMLFKRSRLRGGRPNLLTGEKVCLDKIIHDGGCG</sequence>
<organism evidence="1 2">
    <name type="scientific">Cirrhinus molitorella</name>
    <name type="common">mud carp</name>
    <dbReference type="NCBI Taxonomy" id="172907"/>
    <lineage>
        <taxon>Eukaryota</taxon>
        <taxon>Metazoa</taxon>
        <taxon>Chordata</taxon>
        <taxon>Craniata</taxon>
        <taxon>Vertebrata</taxon>
        <taxon>Euteleostomi</taxon>
        <taxon>Actinopterygii</taxon>
        <taxon>Neopterygii</taxon>
        <taxon>Teleostei</taxon>
        <taxon>Ostariophysi</taxon>
        <taxon>Cypriniformes</taxon>
        <taxon>Cyprinidae</taxon>
        <taxon>Labeoninae</taxon>
        <taxon>Labeonini</taxon>
        <taxon>Cirrhinus</taxon>
    </lineage>
</organism>
<name>A0ABR3MTG9_9TELE</name>
<dbReference type="Proteomes" id="UP001558613">
    <property type="component" value="Unassembled WGS sequence"/>
</dbReference>
<comment type="caution">
    <text evidence="1">The sequence shown here is derived from an EMBL/GenBank/DDBJ whole genome shotgun (WGS) entry which is preliminary data.</text>
</comment>
<proteinExistence type="predicted"/>